<keyword evidence="1" id="KW-0560">Oxidoreductase</keyword>
<sequence length="366" mass="38323">MRNLAQAKMAAKPTTMDRWVLTQRPQGKFDASRDVAKRTEPIPELKKDDVLVEVEMLSVDAFVRTMLDEQAYHGRVEIGGALPALGYGTVVGAGADAQSHIGKRVLGMVTASSHAVGPMSMSEGGFTQVLSIPGVPQRLSLSLLSFATGLAAYVGCFKVLKPPRAGETAVVSAAAGGVGSIAVQLLKTTGCRVVGVAGGPVKCEFLKKLGCDAAVDYKAGSFLGDLDVACPDGVNFFFDNAGGSTLDAVLDSLALHSRVVICGAASQYSGNLNAGRDAKGRGGDVQGPKTYLKLAERSSTMAGFNVMHYMTSLPGAIANLCWMHWRGKVVVHEQVEAGLDSFPAALEKMFSGGHCGKMLVDLSKKS</sequence>
<dbReference type="InterPro" id="IPR020843">
    <property type="entry name" value="ER"/>
</dbReference>
<dbReference type="Proteomes" id="UP000789595">
    <property type="component" value="Unassembled WGS sequence"/>
</dbReference>
<dbReference type="SUPFAM" id="SSF50129">
    <property type="entry name" value="GroES-like"/>
    <property type="match status" value="1"/>
</dbReference>
<accession>A0A8J2SEX7</accession>
<dbReference type="CDD" id="cd05288">
    <property type="entry name" value="PGDH"/>
    <property type="match status" value="1"/>
</dbReference>
<dbReference type="PANTHER" id="PTHR43205:SF42">
    <property type="entry name" value="ALCOHOL DEHYDROGENASE, ZINC-CONTAINING (AFU_ORTHOLOGUE AFUA_7G04530)"/>
    <property type="match status" value="1"/>
</dbReference>
<protein>
    <recommendedName>
        <fullName evidence="2">Enoyl reductase (ER) domain-containing protein</fullName>
    </recommendedName>
</protein>
<feature type="domain" description="Enoyl reductase (ER)" evidence="2">
    <location>
        <begin position="27"/>
        <end position="360"/>
    </location>
</feature>
<dbReference type="SUPFAM" id="SSF51735">
    <property type="entry name" value="NAD(P)-binding Rossmann-fold domains"/>
    <property type="match status" value="1"/>
</dbReference>
<evidence type="ECO:0000256" key="1">
    <source>
        <dbReference type="ARBA" id="ARBA00023002"/>
    </source>
</evidence>
<proteinExistence type="predicted"/>
<dbReference type="FunFam" id="3.40.50.720:FF:000121">
    <property type="entry name" value="Prostaglandin reductase 2"/>
    <property type="match status" value="1"/>
</dbReference>
<evidence type="ECO:0000313" key="4">
    <source>
        <dbReference type="Proteomes" id="UP000789595"/>
    </source>
</evidence>
<evidence type="ECO:0000259" key="2">
    <source>
        <dbReference type="SMART" id="SM00829"/>
    </source>
</evidence>
<evidence type="ECO:0000313" key="3">
    <source>
        <dbReference type="EMBL" id="CAH0368568.1"/>
    </source>
</evidence>
<organism evidence="3 4">
    <name type="scientific">Pelagomonas calceolata</name>
    <dbReference type="NCBI Taxonomy" id="35677"/>
    <lineage>
        <taxon>Eukaryota</taxon>
        <taxon>Sar</taxon>
        <taxon>Stramenopiles</taxon>
        <taxon>Ochrophyta</taxon>
        <taxon>Pelagophyceae</taxon>
        <taxon>Pelagomonadales</taxon>
        <taxon>Pelagomonadaceae</taxon>
        <taxon>Pelagomonas</taxon>
    </lineage>
</organism>
<name>A0A8J2SEX7_9STRA</name>
<dbReference type="OrthoDB" id="9992527at2759"/>
<dbReference type="GO" id="GO:0016628">
    <property type="term" value="F:oxidoreductase activity, acting on the CH-CH group of donors, NAD or NADP as acceptor"/>
    <property type="evidence" value="ECO:0007669"/>
    <property type="project" value="InterPro"/>
</dbReference>
<dbReference type="Gene3D" id="3.90.180.10">
    <property type="entry name" value="Medium-chain alcohol dehydrogenases, catalytic domain"/>
    <property type="match status" value="1"/>
</dbReference>
<dbReference type="Pfam" id="PF16884">
    <property type="entry name" value="ADH_N_2"/>
    <property type="match status" value="1"/>
</dbReference>
<keyword evidence="4" id="KW-1185">Reference proteome</keyword>
<reference evidence="3" key="1">
    <citation type="submission" date="2021-11" db="EMBL/GenBank/DDBJ databases">
        <authorList>
            <consortium name="Genoscope - CEA"/>
            <person name="William W."/>
        </authorList>
    </citation>
    <scope>NUCLEOTIDE SEQUENCE</scope>
</reference>
<dbReference type="InterPro" id="IPR011032">
    <property type="entry name" value="GroES-like_sf"/>
</dbReference>
<dbReference type="InterPro" id="IPR041694">
    <property type="entry name" value="ADH_N_2"/>
</dbReference>
<dbReference type="InterPro" id="IPR045010">
    <property type="entry name" value="MDR_fam"/>
</dbReference>
<comment type="caution">
    <text evidence="3">The sequence shown here is derived from an EMBL/GenBank/DDBJ whole genome shotgun (WGS) entry which is preliminary data.</text>
</comment>
<dbReference type="Gene3D" id="3.40.50.720">
    <property type="entry name" value="NAD(P)-binding Rossmann-like Domain"/>
    <property type="match status" value="1"/>
</dbReference>
<dbReference type="AlphaFoldDB" id="A0A8J2SEX7"/>
<dbReference type="Pfam" id="PF00107">
    <property type="entry name" value="ADH_zinc_N"/>
    <property type="match status" value="1"/>
</dbReference>
<dbReference type="InterPro" id="IPR036291">
    <property type="entry name" value="NAD(P)-bd_dom_sf"/>
</dbReference>
<dbReference type="SMART" id="SM00829">
    <property type="entry name" value="PKS_ER"/>
    <property type="match status" value="1"/>
</dbReference>
<dbReference type="PANTHER" id="PTHR43205">
    <property type="entry name" value="PROSTAGLANDIN REDUCTASE"/>
    <property type="match status" value="1"/>
</dbReference>
<dbReference type="EMBL" id="CAKKNE010000002">
    <property type="protein sequence ID" value="CAH0368568.1"/>
    <property type="molecule type" value="Genomic_DNA"/>
</dbReference>
<gene>
    <name evidence="3" type="ORF">PECAL_2P16370</name>
</gene>
<dbReference type="InterPro" id="IPR013149">
    <property type="entry name" value="ADH-like_C"/>
</dbReference>